<dbReference type="EMBL" id="JBBMFE010000007">
    <property type="protein sequence ID" value="MEQ2472579.1"/>
    <property type="molecule type" value="Genomic_DNA"/>
</dbReference>
<evidence type="ECO:0000256" key="1">
    <source>
        <dbReference type="ARBA" id="ARBA00023015"/>
    </source>
</evidence>
<dbReference type="Pfam" id="PF07729">
    <property type="entry name" value="FCD"/>
    <property type="match status" value="1"/>
</dbReference>
<evidence type="ECO:0000256" key="3">
    <source>
        <dbReference type="ARBA" id="ARBA00023163"/>
    </source>
</evidence>
<keyword evidence="3" id="KW-0804">Transcription</keyword>
<organism evidence="5 6">
    <name type="scientific">Laedolimicola intestinihominis</name>
    <dbReference type="NCBI Taxonomy" id="3133166"/>
    <lineage>
        <taxon>Bacteria</taxon>
        <taxon>Bacillati</taxon>
        <taxon>Bacillota</taxon>
        <taxon>Clostridia</taxon>
        <taxon>Lachnospirales</taxon>
        <taxon>Lachnospiraceae</taxon>
        <taxon>Laedolimicola</taxon>
    </lineage>
</organism>
<dbReference type="SMART" id="SM00895">
    <property type="entry name" value="FCD"/>
    <property type="match status" value="1"/>
</dbReference>
<proteinExistence type="predicted"/>
<dbReference type="Gene3D" id="1.20.120.530">
    <property type="entry name" value="GntR ligand-binding domain-like"/>
    <property type="match status" value="1"/>
</dbReference>
<dbReference type="CDD" id="cd07377">
    <property type="entry name" value="WHTH_GntR"/>
    <property type="match status" value="1"/>
</dbReference>
<feature type="domain" description="HTH gntR-type" evidence="4">
    <location>
        <begin position="20"/>
        <end position="88"/>
    </location>
</feature>
<dbReference type="PROSITE" id="PS50949">
    <property type="entry name" value="HTH_GNTR"/>
    <property type="match status" value="1"/>
</dbReference>
<dbReference type="InterPro" id="IPR036388">
    <property type="entry name" value="WH-like_DNA-bd_sf"/>
</dbReference>
<keyword evidence="6" id="KW-1185">Reference proteome</keyword>
<evidence type="ECO:0000259" key="4">
    <source>
        <dbReference type="PROSITE" id="PS50949"/>
    </source>
</evidence>
<dbReference type="Pfam" id="PF00392">
    <property type="entry name" value="GntR"/>
    <property type="match status" value="1"/>
</dbReference>
<dbReference type="PRINTS" id="PR00035">
    <property type="entry name" value="HTHGNTR"/>
</dbReference>
<dbReference type="InterPro" id="IPR036390">
    <property type="entry name" value="WH_DNA-bd_sf"/>
</dbReference>
<name>A0ABV1FHN9_9FIRM</name>
<dbReference type="InterPro" id="IPR008920">
    <property type="entry name" value="TF_FadR/GntR_C"/>
</dbReference>
<dbReference type="SUPFAM" id="SSF48008">
    <property type="entry name" value="GntR ligand-binding domain-like"/>
    <property type="match status" value="1"/>
</dbReference>
<protein>
    <submittedName>
        <fullName evidence="5">FadR/GntR family transcriptional regulator</fullName>
    </submittedName>
</protein>
<dbReference type="Gene3D" id="1.10.10.10">
    <property type="entry name" value="Winged helix-like DNA-binding domain superfamily/Winged helix DNA-binding domain"/>
    <property type="match status" value="1"/>
</dbReference>
<accession>A0ABV1FHN9</accession>
<comment type="caution">
    <text evidence="5">The sequence shown here is derived from an EMBL/GenBank/DDBJ whole genome shotgun (WGS) entry which is preliminary data.</text>
</comment>
<evidence type="ECO:0000313" key="6">
    <source>
        <dbReference type="Proteomes" id="UP001438008"/>
    </source>
</evidence>
<dbReference type="InterPro" id="IPR000524">
    <property type="entry name" value="Tscrpt_reg_HTH_GntR"/>
</dbReference>
<dbReference type="PANTHER" id="PTHR43537:SF5">
    <property type="entry name" value="UXU OPERON TRANSCRIPTIONAL REGULATOR"/>
    <property type="match status" value="1"/>
</dbReference>
<keyword evidence="2" id="KW-0238">DNA-binding</keyword>
<gene>
    <name evidence="5" type="ORF">WMO29_08765</name>
</gene>
<sequence length="245" mass="28189">MERQNRDIISLLEKDNKKKKTATDVVIDKIKSLLLAKELKPGDLIPPENELANAMNVSRGSVREAMKVLSAFGIVEIKRGNGTYIASEIGEQCLDPLIFGIIYQGNDIEEMRELRELFELGVIKDAIKHVTEEECNEIQRILDDFEEKITESDFDEQIIYAHEEAFHRALGRATHNRLIEYMYSFLLKFMQSEIKVTTSKFKTAAGQNTLKIHKKIFEGLKEKDFRKATKAVSASVSTWHKYYIE</sequence>
<dbReference type="InterPro" id="IPR011711">
    <property type="entry name" value="GntR_C"/>
</dbReference>
<reference evidence="5 6" key="1">
    <citation type="submission" date="2024-03" db="EMBL/GenBank/DDBJ databases">
        <title>Human intestinal bacterial collection.</title>
        <authorList>
            <person name="Pauvert C."/>
            <person name="Hitch T.C.A."/>
            <person name="Clavel T."/>
        </authorList>
    </citation>
    <scope>NUCLEOTIDE SEQUENCE [LARGE SCALE GENOMIC DNA]</scope>
    <source>
        <strain evidence="5 6">CLA-AA-H132</strain>
    </source>
</reference>
<dbReference type="Proteomes" id="UP001438008">
    <property type="component" value="Unassembled WGS sequence"/>
</dbReference>
<dbReference type="SUPFAM" id="SSF46785">
    <property type="entry name" value="Winged helix' DNA-binding domain"/>
    <property type="match status" value="1"/>
</dbReference>
<dbReference type="RefSeq" id="WP_349164540.1">
    <property type="nucleotide sequence ID" value="NZ_JBBMFE010000007.1"/>
</dbReference>
<evidence type="ECO:0000256" key="2">
    <source>
        <dbReference type="ARBA" id="ARBA00023125"/>
    </source>
</evidence>
<dbReference type="PANTHER" id="PTHR43537">
    <property type="entry name" value="TRANSCRIPTIONAL REGULATOR, GNTR FAMILY"/>
    <property type="match status" value="1"/>
</dbReference>
<dbReference type="SMART" id="SM00345">
    <property type="entry name" value="HTH_GNTR"/>
    <property type="match status" value="1"/>
</dbReference>
<keyword evidence="1" id="KW-0805">Transcription regulation</keyword>
<evidence type="ECO:0000313" key="5">
    <source>
        <dbReference type="EMBL" id="MEQ2472579.1"/>
    </source>
</evidence>